<dbReference type="GO" id="GO:0006571">
    <property type="term" value="P:tyrosine biosynthetic process"/>
    <property type="evidence" value="ECO:0007669"/>
    <property type="project" value="InterPro"/>
</dbReference>
<dbReference type="InterPro" id="IPR046825">
    <property type="entry name" value="PDH_C"/>
</dbReference>
<dbReference type="Gene3D" id="3.40.50.720">
    <property type="entry name" value="NAD(P)-binding Rossmann-like Domain"/>
    <property type="match status" value="1"/>
</dbReference>
<dbReference type="SUPFAM" id="SSF48179">
    <property type="entry name" value="6-phosphogluconate dehydrogenase C-terminal domain-like"/>
    <property type="match status" value="1"/>
</dbReference>
<evidence type="ECO:0000256" key="1">
    <source>
        <dbReference type="ARBA" id="ARBA00023002"/>
    </source>
</evidence>
<evidence type="ECO:0000313" key="3">
    <source>
        <dbReference type="EMBL" id="ABW67750.1"/>
    </source>
</evidence>
<feature type="domain" description="Prephenate/arogenate dehydrogenase" evidence="2">
    <location>
        <begin position="4"/>
        <end position="268"/>
    </location>
</feature>
<dbReference type="InterPro" id="IPR046826">
    <property type="entry name" value="PDH_N"/>
</dbReference>
<keyword evidence="4" id="KW-1185">Reference proteome</keyword>
<evidence type="ECO:0000313" key="4">
    <source>
        <dbReference type="Proteomes" id="UP000008561"/>
    </source>
</evidence>
<proteinExistence type="predicted"/>
<dbReference type="InterPro" id="IPR050812">
    <property type="entry name" value="Preph/Arog_dehydrog"/>
</dbReference>
<organism evidence="3 4">
    <name type="scientific">Desulfosudis oleivorans (strain DSM 6200 / JCM 39069 / Hxd3)</name>
    <name type="common">Desulfococcus oleovorans</name>
    <dbReference type="NCBI Taxonomy" id="96561"/>
    <lineage>
        <taxon>Bacteria</taxon>
        <taxon>Pseudomonadati</taxon>
        <taxon>Thermodesulfobacteriota</taxon>
        <taxon>Desulfobacteria</taxon>
        <taxon>Desulfobacterales</taxon>
        <taxon>Desulfosudaceae</taxon>
        <taxon>Desulfosudis</taxon>
    </lineage>
</organism>
<dbReference type="GO" id="GO:0070403">
    <property type="term" value="F:NAD+ binding"/>
    <property type="evidence" value="ECO:0007669"/>
    <property type="project" value="InterPro"/>
</dbReference>
<dbReference type="eggNOG" id="COG0287">
    <property type="taxonomic scope" value="Bacteria"/>
</dbReference>
<dbReference type="Pfam" id="PF02153">
    <property type="entry name" value="PDH_N"/>
    <property type="match status" value="1"/>
</dbReference>
<accession>A8ZT67</accession>
<gene>
    <name evidence="3" type="ordered locus">Dole_1946</name>
</gene>
<dbReference type="KEGG" id="dol:Dole_1946"/>
<dbReference type="GO" id="GO:0004665">
    <property type="term" value="F:prephenate dehydrogenase (NADP+) activity"/>
    <property type="evidence" value="ECO:0007669"/>
    <property type="project" value="InterPro"/>
</dbReference>
<dbReference type="GO" id="GO:0008977">
    <property type="term" value="F:prephenate dehydrogenase (NAD+) activity"/>
    <property type="evidence" value="ECO:0007669"/>
    <property type="project" value="UniProtKB-EC"/>
</dbReference>
<dbReference type="OrthoDB" id="9800497at2"/>
<sequence>MDPVTIGIAGGTGGMGQWFQNYFTQAGHAVRIAGRKTEVTYEDLVRDCDVVILSMPQKAAMAVAGRIGPAMREDQLLMDFCSQKAGIVAAMAGATRADVIGTHPMFGPSTASLAGQNIILCPARNSHNWLSWVERVFADGGAVVTRMEPEEHDRKMALAQSLKHFLTVSLARMLQTLDIRPDDAFLYATPIFRLNINLIGRLLAQDLSLYADLVSGNPQAPVVVDRFLAAMEESRRAFFSGDEQKAADYLTEIRKFFGDDFCKEALEETSRVIDAMYRS</sequence>
<dbReference type="InterPro" id="IPR008927">
    <property type="entry name" value="6-PGluconate_DH-like_C_sf"/>
</dbReference>
<dbReference type="SUPFAM" id="SSF51735">
    <property type="entry name" value="NAD(P)-binding Rossmann-fold domains"/>
    <property type="match status" value="1"/>
</dbReference>
<dbReference type="AlphaFoldDB" id="A8ZT67"/>
<dbReference type="EC" id="1.3.1.12" evidence="3"/>
<dbReference type="Pfam" id="PF20463">
    <property type="entry name" value="PDH_C"/>
    <property type="match status" value="1"/>
</dbReference>
<dbReference type="Proteomes" id="UP000008561">
    <property type="component" value="Chromosome"/>
</dbReference>
<dbReference type="Gene3D" id="1.10.3660.10">
    <property type="entry name" value="6-phosphogluconate dehydrogenase C-terminal like domain"/>
    <property type="match status" value="1"/>
</dbReference>
<name>A8ZT67_DESOH</name>
<dbReference type="PANTHER" id="PTHR21363">
    <property type="entry name" value="PREPHENATE DEHYDROGENASE"/>
    <property type="match status" value="1"/>
</dbReference>
<dbReference type="RefSeq" id="WP_012175362.1">
    <property type="nucleotide sequence ID" value="NC_009943.1"/>
</dbReference>
<dbReference type="STRING" id="96561.Dole_1946"/>
<dbReference type="InterPro" id="IPR036291">
    <property type="entry name" value="NAD(P)-bd_dom_sf"/>
</dbReference>
<dbReference type="PANTHER" id="PTHR21363:SF0">
    <property type="entry name" value="PREPHENATE DEHYDROGENASE [NADP(+)]"/>
    <property type="match status" value="1"/>
</dbReference>
<evidence type="ECO:0000259" key="2">
    <source>
        <dbReference type="PROSITE" id="PS51176"/>
    </source>
</evidence>
<dbReference type="PROSITE" id="PS51176">
    <property type="entry name" value="PDH_ADH"/>
    <property type="match status" value="1"/>
</dbReference>
<protein>
    <submittedName>
        <fullName evidence="3">Prephenate dehydrogenase</fullName>
        <ecNumber evidence="3">1.3.1.12</ecNumber>
    </submittedName>
</protein>
<dbReference type="HOGENOM" id="CLU_036672_1_1_7"/>
<dbReference type="EMBL" id="CP000859">
    <property type="protein sequence ID" value="ABW67750.1"/>
    <property type="molecule type" value="Genomic_DNA"/>
</dbReference>
<keyword evidence="1 3" id="KW-0560">Oxidoreductase</keyword>
<dbReference type="InterPro" id="IPR003099">
    <property type="entry name" value="Prephen_DH"/>
</dbReference>
<reference evidence="3 4" key="1">
    <citation type="submission" date="2007-10" db="EMBL/GenBank/DDBJ databases">
        <title>Complete sequence of Desulfococcus oleovorans Hxd3.</title>
        <authorList>
            <consortium name="US DOE Joint Genome Institute"/>
            <person name="Copeland A."/>
            <person name="Lucas S."/>
            <person name="Lapidus A."/>
            <person name="Barry K."/>
            <person name="Glavina del Rio T."/>
            <person name="Dalin E."/>
            <person name="Tice H."/>
            <person name="Pitluck S."/>
            <person name="Kiss H."/>
            <person name="Brettin T."/>
            <person name="Bruce D."/>
            <person name="Detter J.C."/>
            <person name="Han C."/>
            <person name="Schmutz J."/>
            <person name="Larimer F."/>
            <person name="Land M."/>
            <person name="Hauser L."/>
            <person name="Kyrpides N."/>
            <person name="Kim E."/>
            <person name="Wawrik B."/>
            <person name="Richardson P."/>
        </authorList>
    </citation>
    <scope>NUCLEOTIDE SEQUENCE [LARGE SCALE GENOMIC DNA]</scope>
    <source>
        <strain evidence="4">DSM 6200 / JCM 39069 / Hxd3</strain>
    </source>
</reference>